<keyword evidence="2" id="KW-1185">Reference proteome</keyword>
<reference evidence="1 2" key="1">
    <citation type="journal article" date="2013" name="Int. J. Syst. Evol. Microbiol.">
        <title>Kordia antarctica sp. nov., isolated from Antarctic seawater.</title>
        <authorList>
            <person name="Baek K."/>
            <person name="Choi A."/>
            <person name="Kang I."/>
            <person name="Lee K."/>
            <person name="Cho J.C."/>
        </authorList>
    </citation>
    <scope>NUCLEOTIDE SEQUENCE [LARGE SCALE GENOMIC DNA]</scope>
    <source>
        <strain evidence="1 2">IMCC3317</strain>
    </source>
</reference>
<evidence type="ECO:0000313" key="2">
    <source>
        <dbReference type="Proteomes" id="UP000464657"/>
    </source>
</evidence>
<dbReference type="Proteomes" id="UP000464657">
    <property type="component" value="Chromosome"/>
</dbReference>
<sequence length="66" mass="7828">MKSQLNQLFVSSSAVENPIKIYFDFNNTRFDIFNKFLKINYIATKLDRTHVTRNSLFKIQHLAFSI</sequence>
<gene>
    <name evidence="1" type="ORF">IMCC3317_36370</name>
</gene>
<dbReference type="EMBL" id="CP019288">
    <property type="protein sequence ID" value="QHI38248.1"/>
    <property type="molecule type" value="Genomic_DNA"/>
</dbReference>
<name>A0A7L4ZNE0_9FLAO</name>
<protein>
    <submittedName>
        <fullName evidence="1">Uncharacterized protein</fullName>
    </submittedName>
</protein>
<accession>A0A7L4ZNE0</accession>
<proteinExistence type="predicted"/>
<evidence type="ECO:0000313" key="1">
    <source>
        <dbReference type="EMBL" id="QHI38248.1"/>
    </source>
</evidence>
<organism evidence="1 2">
    <name type="scientific">Kordia antarctica</name>
    <dbReference type="NCBI Taxonomy" id="1218801"/>
    <lineage>
        <taxon>Bacteria</taxon>
        <taxon>Pseudomonadati</taxon>
        <taxon>Bacteroidota</taxon>
        <taxon>Flavobacteriia</taxon>
        <taxon>Flavobacteriales</taxon>
        <taxon>Flavobacteriaceae</taxon>
        <taxon>Kordia</taxon>
    </lineage>
</organism>
<dbReference type="AlphaFoldDB" id="A0A7L4ZNE0"/>
<dbReference type="KEGG" id="kan:IMCC3317_36370"/>